<evidence type="ECO:0000256" key="8">
    <source>
        <dbReference type="ARBA" id="ARBA00022490"/>
    </source>
</evidence>
<dbReference type="PANTHER" id="PTHR10954:SF18">
    <property type="entry name" value="RIBONUCLEASE HII"/>
    <property type="match status" value="1"/>
</dbReference>
<dbReference type="HAMAP" id="MF_00052_B">
    <property type="entry name" value="RNase_HII_B"/>
    <property type="match status" value="1"/>
</dbReference>
<evidence type="ECO:0000256" key="12">
    <source>
        <dbReference type="ARBA" id="ARBA00022801"/>
    </source>
</evidence>
<feature type="binding site" evidence="14 15">
    <location>
        <position position="88"/>
    </location>
    <ligand>
        <name>a divalent metal cation</name>
        <dbReference type="ChEBI" id="CHEBI:60240"/>
    </ligand>
</feature>
<evidence type="ECO:0000256" key="15">
    <source>
        <dbReference type="PROSITE-ProRule" id="PRU01319"/>
    </source>
</evidence>
<dbReference type="PATRIC" id="fig|742818.3.peg.1005"/>
<dbReference type="Proteomes" id="UP000006069">
    <property type="component" value="Unassembled WGS sequence"/>
</dbReference>
<dbReference type="Gene3D" id="3.30.420.10">
    <property type="entry name" value="Ribonuclease H-like superfamily/Ribonuclease H"/>
    <property type="match status" value="1"/>
</dbReference>
<comment type="caution">
    <text evidence="18">The sequence shown here is derived from an EMBL/GenBank/DDBJ whole genome shotgun (WGS) entry which is preliminary data.</text>
</comment>
<dbReference type="GO" id="GO:0003723">
    <property type="term" value="F:RNA binding"/>
    <property type="evidence" value="ECO:0007669"/>
    <property type="project" value="UniProtKB-UniRule"/>
</dbReference>
<evidence type="ECO:0000256" key="3">
    <source>
        <dbReference type="ARBA" id="ARBA00004065"/>
    </source>
</evidence>
<dbReference type="EMBL" id="ADMD01000007">
    <property type="protein sequence ID" value="EJZ83444.1"/>
    <property type="molecule type" value="Genomic_DNA"/>
</dbReference>
<dbReference type="CDD" id="cd07182">
    <property type="entry name" value="RNase_HII_bacteria_HII_like"/>
    <property type="match status" value="1"/>
</dbReference>
<dbReference type="GO" id="GO:0005737">
    <property type="term" value="C:cytoplasm"/>
    <property type="evidence" value="ECO:0007669"/>
    <property type="project" value="UniProtKB-SubCell"/>
</dbReference>
<accession>K0YVD2</accession>
<keyword evidence="9 14" id="KW-0540">Nuclease</keyword>
<dbReference type="FunCoup" id="K0YVD2">
    <property type="interactions" value="159"/>
</dbReference>
<feature type="domain" description="RNase H type-2" evidence="17">
    <location>
        <begin position="81"/>
        <end position="270"/>
    </location>
</feature>
<sequence length="270" mass="29367">MQPGRLRKGVPAMRTLTEIKQVLHEADREAYEAMARALAADERKGVKQALAATLRRLDAQDAERARLEGMYAFQREFCESGLVAGLDEVGRGPVAGPLTVAAVVLPDNPRIEGLNDSKQIPPEKRERIAKEVKEIALAWDIEHIAPAFIDEHGMSASLRTAFARAVAAVEGQGFVLDCVLLDGNPLGIDSREHNVVKGDAKCASIAAASIIAKVERDALMCEYAEQFPGYGFESNKGYASAEHISAILELGLSPLHRASFCRAWTQESLF</sequence>
<keyword evidence="12 14" id="KW-0378">Hydrolase</keyword>
<dbReference type="InterPro" id="IPR022898">
    <property type="entry name" value="RNase_HII"/>
</dbReference>
<dbReference type="InParanoid" id="K0YVD2"/>
<evidence type="ECO:0000256" key="1">
    <source>
        <dbReference type="ARBA" id="ARBA00000077"/>
    </source>
</evidence>
<evidence type="ECO:0000256" key="4">
    <source>
        <dbReference type="ARBA" id="ARBA00004496"/>
    </source>
</evidence>
<dbReference type="InterPro" id="IPR036397">
    <property type="entry name" value="RNaseH_sf"/>
</dbReference>
<reference evidence="18 19" key="1">
    <citation type="submission" date="2012-08" db="EMBL/GenBank/DDBJ databases">
        <title>The Genome Sequence of Slackia piriformis YIT 12062.</title>
        <authorList>
            <consortium name="The Broad Institute Genome Sequencing Platform"/>
            <person name="Earl A."/>
            <person name="Ward D."/>
            <person name="Feldgarden M."/>
            <person name="Gevers D."/>
            <person name="Morotomi M."/>
            <person name="Walker B."/>
            <person name="Young S.K."/>
            <person name="Zeng Q."/>
            <person name="Gargeya S."/>
            <person name="Fitzgerald M."/>
            <person name="Haas B."/>
            <person name="Abouelleil A."/>
            <person name="Alvarado L."/>
            <person name="Arachchi H.M."/>
            <person name="Berlin A.M."/>
            <person name="Chapman S.B."/>
            <person name="Goldberg J."/>
            <person name="Griggs A."/>
            <person name="Gujja S."/>
            <person name="Hansen M."/>
            <person name="Howarth C."/>
            <person name="Imamovic A."/>
            <person name="Larimer J."/>
            <person name="McCowen C."/>
            <person name="Montmayeur A."/>
            <person name="Murphy C."/>
            <person name="Neiman D."/>
            <person name="Pearson M."/>
            <person name="Priest M."/>
            <person name="Roberts A."/>
            <person name="Saif S."/>
            <person name="Shea T."/>
            <person name="Sisk P."/>
            <person name="Sykes S."/>
            <person name="Wortman J."/>
            <person name="Nusbaum C."/>
            <person name="Birren B."/>
        </authorList>
    </citation>
    <scope>NUCLEOTIDE SEQUENCE [LARGE SCALE GENOMIC DNA]</scope>
    <source>
        <strain evidence="18 19">YIT 12062</strain>
    </source>
</reference>
<name>K0YVD2_9ACTN</name>
<comment type="similarity">
    <text evidence="5 14 16">Belongs to the RNase HII family.</text>
</comment>
<feature type="binding site" evidence="14 15">
    <location>
        <position position="87"/>
    </location>
    <ligand>
        <name>a divalent metal cation</name>
        <dbReference type="ChEBI" id="CHEBI:60240"/>
    </ligand>
</feature>
<evidence type="ECO:0000256" key="2">
    <source>
        <dbReference type="ARBA" id="ARBA00001946"/>
    </source>
</evidence>
<evidence type="ECO:0000259" key="17">
    <source>
        <dbReference type="PROSITE" id="PS51975"/>
    </source>
</evidence>
<comment type="subcellular location">
    <subcellularLocation>
        <location evidence="4 14">Cytoplasm</location>
    </subcellularLocation>
</comment>
<keyword evidence="11 14" id="KW-0255">Endonuclease</keyword>
<evidence type="ECO:0000256" key="16">
    <source>
        <dbReference type="RuleBase" id="RU003515"/>
    </source>
</evidence>
<evidence type="ECO:0000256" key="13">
    <source>
        <dbReference type="ARBA" id="ARBA00023211"/>
    </source>
</evidence>
<evidence type="ECO:0000256" key="11">
    <source>
        <dbReference type="ARBA" id="ARBA00022759"/>
    </source>
</evidence>
<dbReference type="PANTHER" id="PTHR10954">
    <property type="entry name" value="RIBONUCLEASE H2 SUBUNIT A"/>
    <property type="match status" value="1"/>
</dbReference>
<dbReference type="InterPro" id="IPR001352">
    <property type="entry name" value="RNase_HII/HIII"/>
</dbReference>
<comment type="cofactor">
    <cofactor evidence="14 15">
        <name>Mn(2+)</name>
        <dbReference type="ChEBI" id="CHEBI:29035"/>
    </cofactor>
    <cofactor evidence="14 15">
        <name>Mg(2+)</name>
        <dbReference type="ChEBI" id="CHEBI:18420"/>
    </cofactor>
    <text evidence="14 15">Manganese or magnesium. Binds 1 divalent metal ion per monomer in the absence of substrate. May bind a second metal ion after substrate binding.</text>
</comment>
<dbReference type="InterPro" id="IPR024567">
    <property type="entry name" value="RNase_HII/HIII_dom"/>
</dbReference>
<keyword evidence="13 14" id="KW-0464">Manganese</keyword>
<keyword evidence="8 14" id="KW-0963">Cytoplasm</keyword>
<dbReference type="Pfam" id="PF01351">
    <property type="entry name" value="RNase_HII"/>
    <property type="match status" value="1"/>
</dbReference>
<dbReference type="InterPro" id="IPR012337">
    <property type="entry name" value="RNaseH-like_sf"/>
</dbReference>
<dbReference type="GO" id="GO:0032299">
    <property type="term" value="C:ribonuclease H2 complex"/>
    <property type="evidence" value="ECO:0007669"/>
    <property type="project" value="TreeGrafter"/>
</dbReference>
<protein>
    <recommendedName>
        <fullName evidence="7 14">Ribonuclease HII</fullName>
        <shortName evidence="14">RNase HII</shortName>
        <ecNumber evidence="6 14">3.1.26.4</ecNumber>
    </recommendedName>
</protein>
<evidence type="ECO:0000256" key="5">
    <source>
        <dbReference type="ARBA" id="ARBA00007383"/>
    </source>
</evidence>
<evidence type="ECO:0000313" key="19">
    <source>
        <dbReference type="Proteomes" id="UP000006069"/>
    </source>
</evidence>
<dbReference type="NCBIfam" id="NF000595">
    <property type="entry name" value="PRK00015.1-3"/>
    <property type="match status" value="1"/>
</dbReference>
<keyword evidence="10 14" id="KW-0479">Metal-binding</keyword>
<dbReference type="NCBIfam" id="NF000594">
    <property type="entry name" value="PRK00015.1-1"/>
    <property type="match status" value="1"/>
</dbReference>
<dbReference type="GO" id="GO:0030145">
    <property type="term" value="F:manganese ion binding"/>
    <property type="evidence" value="ECO:0007669"/>
    <property type="project" value="UniProtKB-UniRule"/>
</dbReference>
<dbReference type="HOGENOM" id="CLU_036532_2_1_11"/>
<dbReference type="eggNOG" id="COG0164">
    <property type="taxonomic scope" value="Bacteria"/>
</dbReference>
<evidence type="ECO:0000256" key="14">
    <source>
        <dbReference type="HAMAP-Rule" id="MF_00052"/>
    </source>
</evidence>
<proteinExistence type="inferred from homology"/>
<comment type="cofactor">
    <cofactor evidence="2">
        <name>Mg(2+)</name>
        <dbReference type="ChEBI" id="CHEBI:18420"/>
    </cofactor>
</comment>
<evidence type="ECO:0000256" key="6">
    <source>
        <dbReference type="ARBA" id="ARBA00012180"/>
    </source>
</evidence>
<dbReference type="GO" id="GO:0006298">
    <property type="term" value="P:mismatch repair"/>
    <property type="evidence" value="ECO:0007669"/>
    <property type="project" value="TreeGrafter"/>
</dbReference>
<dbReference type="GO" id="GO:0043137">
    <property type="term" value="P:DNA replication, removal of RNA primer"/>
    <property type="evidence" value="ECO:0007669"/>
    <property type="project" value="TreeGrafter"/>
</dbReference>
<dbReference type="SUPFAM" id="SSF53098">
    <property type="entry name" value="Ribonuclease H-like"/>
    <property type="match status" value="1"/>
</dbReference>
<comment type="function">
    <text evidence="3 14 16">Endonuclease that specifically degrades the RNA of RNA-DNA hybrids.</text>
</comment>
<dbReference type="AlphaFoldDB" id="K0YVD2"/>
<dbReference type="PROSITE" id="PS51975">
    <property type="entry name" value="RNASE_H_2"/>
    <property type="match status" value="1"/>
</dbReference>
<evidence type="ECO:0000256" key="7">
    <source>
        <dbReference type="ARBA" id="ARBA00019179"/>
    </source>
</evidence>
<comment type="catalytic activity">
    <reaction evidence="1 14 15 16">
        <text>Endonucleolytic cleavage to 5'-phosphomonoester.</text>
        <dbReference type="EC" id="3.1.26.4"/>
    </reaction>
</comment>
<feature type="binding site" evidence="14 15">
    <location>
        <position position="182"/>
    </location>
    <ligand>
        <name>a divalent metal cation</name>
        <dbReference type="ChEBI" id="CHEBI:60240"/>
    </ligand>
</feature>
<keyword evidence="19" id="KW-1185">Reference proteome</keyword>
<evidence type="ECO:0000256" key="9">
    <source>
        <dbReference type="ARBA" id="ARBA00022722"/>
    </source>
</evidence>
<evidence type="ECO:0000313" key="18">
    <source>
        <dbReference type="EMBL" id="EJZ83444.1"/>
    </source>
</evidence>
<organism evidence="18 19">
    <name type="scientific">Slackia piriformis YIT 12062</name>
    <dbReference type="NCBI Taxonomy" id="742818"/>
    <lineage>
        <taxon>Bacteria</taxon>
        <taxon>Bacillati</taxon>
        <taxon>Actinomycetota</taxon>
        <taxon>Coriobacteriia</taxon>
        <taxon>Eggerthellales</taxon>
        <taxon>Eggerthellaceae</taxon>
        <taxon>Slackia</taxon>
    </lineage>
</organism>
<dbReference type="EC" id="3.1.26.4" evidence="6 14"/>
<evidence type="ECO:0000256" key="10">
    <source>
        <dbReference type="ARBA" id="ARBA00022723"/>
    </source>
</evidence>
<gene>
    <name evidence="14" type="primary">rnhB</name>
    <name evidence="18" type="ORF">HMPREF9451_00949</name>
</gene>
<dbReference type="GO" id="GO:0004523">
    <property type="term" value="F:RNA-DNA hybrid ribonuclease activity"/>
    <property type="evidence" value="ECO:0007669"/>
    <property type="project" value="UniProtKB-UniRule"/>
</dbReference>